<evidence type="ECO:0000256" key="2">
    <source>
        <dbReference type="ARBA" id="ARBA00040895"/>
    </source>
</evidence>
<dbReference type="Pfam" id="PF06999">
    <property type="entry name" value="Suc_Fer-like"/>
    <property type="match status" value="1"/>
</dbReference>
<accession>A0A7C8R0V3</accession>
<dbReference type="PANTHER" id="PTHR31902:SF7">
    <property type="entry name" value="ALTERED INHERITANCE OF MITOCHONDRIA PROTEIN 32"/>
    <property type="match status" value="1"/>
</dbReference>
<feature type="region of interest" description="Disordered" evidence="3">
    <location>
        <begin position="344"/>
        <end position="368"/>
    </location>
</feature>
<proteinExistence type="inferred from homology"/>
<evidence type="ECO:0000256" key="3">
    <source>
        <dbReference type="SAM" id="MobiDB-lite"/>
    </source>
</evidence>
<dbReference type="Proteomes" id="UP000483672">
    <property type="component" value="Unassembled WGS sequence"/>
</dbReference>
<dbReference type="CDD" id="cd03062">
    <property type="entry name" value="TRX_Fd_Sucrase"/>
    <property type="match status" value="1"/>
</dbReference>
<dbReference type="PANTHER" id="PTHR31902">
    <property type="entry name" value="ACTIN PATCHES DISTAL PROTEIN 1"/>
    <property type="match status" value="1"/>
</dbReference>
<dbReference type="EMBL" id="WIPF01000003">
    <property type="protein sequence ID" value="KAF3231553.1"/>
    <property type="molecule type" value="Genomic_DNA"/>
</dbReference>
<evidence type="ECO:0000313" key="4">
    <source>
        <dbReference type="EMBL" id="KAF3231553.1"/>
    </source>
</evidence>
<evidence type="ECO:0000313" key="5">
    <source>
        <dbReference type="Proteomes" id="UP000483672"/>
    </source>
</evidence>
<gene>
    <name evidence="4" type="ORF">TWF191_005623</name>
</gene>
<organism evidence="4 5">
    <name type="scientific">Orbilia oligospora</name>
    <name type="common">Nematode-trapping fungus</name>
    <name type="synonym">Arthrobotrys oligospora</name>
    <dbReference type="NCBI Taxonomy" id="2813651"/>
    <lineage>
        <taxon>Eukaryota</taxon>
        <taxon>Fungi</taxon>
        <taxon>Dikarya</taxon>
        <taxon>Ascomycota</taxon>
        <taxon>Pezizomycotina</taxon>
        <taxon>Orbiliomycetes</taxon>
        <taxon>Orbiliales</taxon>
        <taxon>Orbiliaceae</taxon>
        <taxon>Orbilia</taxon>
    </lineage>
</organism>
<name>A0A7C8R0V3_ORBOL</name>
<protein>
    <recommendedName>
        <fullName evidence="2">Altered inheritance of mitochondria protein 32</fullName>
    </recommendedName>
</protein>
<dbReference type="AlphaFoldDB" id="A0A7C8R0V3"/>
<sequence length="413" mass="45136">MGSSLSVHGLRGRMQCFRDFGRQRPQIASPRLQLPPSRFPNPTINTLCLRGYSSTLNIPSIESCPCGSDLTVPDLKGDEIDMKSPLAGVITRHYRHVLVHTGTIDWPSRIEDGPSISSKRSRMSKDITDDEESSSITAKLKALVSRGSIYVDPFYPILVTNTSLPTDPTAQEGHGTITIFPDAVEVTSIPNSMESLKSLVTSFLLLPSNPLSSPQKDREYFTTKRISKPVILTCSHGSRDKRCGIIGPAIVKAFKEALANEIEKGGINYIIGDISHIGGHKFAGNVIIHLPGDHPLSEAINNAPAFTLPTVGSEDIREKAASSCSVSIWYGRVMPYHVALTTVGLPEDPDPDPDPEEVSDDDAGFEIRHGSDGKTMGPIVVSCDGIFIRFINISRRSKLRGEYLIQLYIHTYS</sequence>
<reference evidence="4 5" key="1">
    <citation type="submission" date="2019-06" db="EMBL/GenBank/DDBJ databases">
        <authorList>
            <person name="Palmer J.M."/>
        </authorList>
    </citation>
    <scope>NUCLEOTIDE SEQUENCE [LARGE SCALE GENOMIC DNA]</scope>
    <source>
        <strain evidence="4 5">TWF191</strain>
    </source>
</reference>
<dbReference type="InterPro" id="IPR009737">
    <property type="entry name" value="Aim32/Apd1-like"/>
</dbReference>
<feature type="compositionally biased region" description="Acidic residues" evidence="3">
    <location>
        <begin position="347"/>
        <end position="364"/>
    </location>
</feature>
<comment type="caution">
    <text evidence="4">The sequence shown here is derived from an EMBL/GenBank/DDBJ whole genome shotgun (WGS) entry which is preliminary data.</text>
</comment>
<feature type="region of interest" description="Disordered" evidence="3">
    <location>
        <begin position="110"/>
        <end position="130"/>
    </location>
</feature>
<evidence type="ECO:0000256" key="1">
    <source>
        <dbReference type="ARBA" id="ARBA00038208"/>
    </source>
</evidence>
<comment type="similarity">
    <text evidence="1">Belongs to the AIM32 family.</text>
</comment>